<keyword evidence="5" id="KW-0489">Methyltransferase</keyword>
<dbReference type="Gene3D" id="1.10.10.60">
    <property type="entry name" value="Homeodomain-like"/>
    <property type="match status" value="2"/>
</dbReference>
<keyword evidence="1" id="KW-0805">Transcription regulation</keyword>
<protein>
    <submittedName>
        <fullName evidence="5">Bifunctional transcriptional activator/DNA repair enzyme AdaA</fullName>
        <ecNumber evidence="5">2.1.1.-</ecNumber>
    </submittedName>
</protein>
<dbReference type="PROSITE" id="PS01124">
    <property type="entry name" value="HTH_ARAC_FAMILY_2"/>
    <property type="match status" value="1"/>
</dbReference>
<reference evidence="5" key="1">
    <citation type="submission" date="2019-11" db="EMBL/GenBank/DDBJ databases">
        <authorList>
            <person name="Feng L."/>
        </authorList>
    </citation>
    <scope>NUCLEOTIDE SEQUENCE</scope>
    <source>
        <strain evidence="5">CbolteaeLFYP116</strain>
    </source>
</reference>
<sequence>MAEPNENILYEIIQVPEATKVRFFTSVDPGSYVPSHWHRAVEIIYMLKGELEVTVERTSRILLTGQCILINSNVIHSTKCTHPNKAIVLQIPLEFMETYIPEVNQLLFLWNPDTRDPIKRTKLDRMKDTLTQMQIANDIRPEGFLLRFNSLLFELLFQLYHNFSVQVLKPNVNQKNKDLSRLDPVLAYTARNYSRPITTSEIARVAFLQPGYFCRFFKKCMGVTFLEYQNELRLSYIYRDLITTLDPVHDILERHGFTNYKLFRRMFEEHFKDTPSGIRKKMKQDG</sequence>
<dbReference type="PANTHER" id="PTHR43280:SF34">
    <property type="entry name" value="ARAC-FAMILY TRANSCRIPTIONAL REGULATOR"/>
    <property type="match status" value="1"/>
</dbReference>
<dbReference type="GO" id="GO:0003700">
    <property type="term" value="F:DNA-binding transcription factor activity"/>
    <property type="evidence" value="ECO:0007669"/>
    <property type="project" value="InterPro"/>
</dbReference>
<keyword evidence="5" id="KW-0808">Transferase</keyword>
<dbReference type="InterPro" id="IPR011051">
    <property type="entry name" value="RmlC_Cupin_sf"/>
</dbReference>
<dbReference type="Pfam" id="PF07883">
    <property type="entry name" value="Cupin_2"/>
    <property type="match status" value="1"/>
</dbReference>
<evidence type="ECO:0000313" key="5">
    <source>
        <dbReference type="EMBL" id="VYT52643.1"/>
    </source>
</evidence>
<dbReference type="GeneID" id="23113186"/>
<dbReference type="GO" id="GO:0032259">
    <property type="term" value="P:methylation"/>
    <property type="evidence" value="ECO:0007669"/>
    <property type="project" value="UniProtKB-KW"/>
</dbReference>
<dbReference type="InterPro" id="IPR009057">
    <property type="entry name" value="Homeodomain-like_sf"/>
</dbReference>
<dbReference type="EMBL" id="CACRTF010000017">
    <property type="protein sequence ID" value="VYT52643.1"/>
    <property type="molecule type" value="Genomic_DNA"/>
</dbReference>
<evidence type="ECO:0000256" key="3">
    <source>
        <dbReference type="ARBA" id="ARBA00023163"/>
    </source>
</evidence>
<organism evidence="5">
    <name type="scientific">Enterocloster bolteae</name>
    <dbReference type="NCBI Taxonomy" id="208479"/>
    <lineage>
        <taxon>Bacteria</taxon>
        <taxon>Bacillati</taxon>
        <taxon>Bacillota</taxon>
        <taxon>Clostridia</taxon>
        <taxon>Lachnospirales</taxon>
        <taxon>Lachnospiraceae</taxon>
        <taxon>Enterocloster</taxon>
    </lineage>
</organism>
<dbReference type="CDD" id="cd02208">
    <property type="entry name" value="cupin_RmlC-like"/>
    <property type="match status" value="1"/>
</dbReference>
<gene>
    <name evidence="5" type="primary">adaA_2</name>
    <name evidence="5" type="ORF">CBLFYP116_04966</name>
</gene>
<dbReference type="Gene3D" id="2.60.120.10">
    <property type="entry name" value="Jelly Rolls"/>
    <property type="match status" value="1"/>
</dbReference>
<feature type="domain" description="HTH araC/xylS-type" evidence="4">
    <location>
        <begin position="183"/>
        <end position="281"/>
    </location>
</feature>
<evidence type="ECO:0000259" key="4">
    <source>
        <dbReference type="PROSITE" id="PS01124"/>
    </source>
</evidence>
<dbReference type="PANTHER" id="PTHR43280">
    <property type="entry name" value="ARAC-FAMILY TRANSCRIPTIONAL REGULATOR"/>
    <property type="match status" value="1"/>
</dbReference>
<dbReference type="AlphaFoldDB" id="A0A6N2XET3"/>
<keyword evidence="2" id="KW-0238">DNA-binding</keyword>
<dbReference type="RefSeq" id="WP_002575367.1">
    <property type="nucleotide sequence ID" value="NZ_BAABZS010000001.1"/>
</dbReference>
<dbReference type="InterPro" id="IPR014710">
    <property type="entry name" value="RmlC-like_jellyroll"/>
</dbReference>
<proteinExistence type="predicted"/>
<evidence type="ECO:0000256" key="2">
    <source>
        <dbReference type="ARBA" id="ARBA00023125"/>
    </source>
</evidence>
<dbReference type="SMART" id="SM00342">
    <property type="entry name" value="HTH_ARAC"/>
    <property type="match status" value="1"/>
</dbReference>
<dbReference type="InterPro" id="IPR013096">
    <property type="entry name" value="Cupin_2"/>
</dbReference>
<evidence type="ECO:0000256" key="1">
    <source>
        <dbReference type="ARBA" id="ARBA00023015"/>
    </source>
</evidence>
<keyword evidence="3" id="KW-0804">Transcription</keyword>
<dbReference type="EC" id="2.1.1.-" evidence="5"/>
<dbReference type="GO" id="GO:0008168">
    <property type="term" value="F:methyltransferase activity"/>
    <property type="evidence" value="ECO:0007669"/>
    <property type="project" value="UniProtKB-KW"/>
</dbReference>
<dbReference type="SUPFAM" id="SSF51182">
    <property type="entry name" value="RmlC-like cupins"/>
    <property type="match status" value="1"/>
</dbReference>
<dbReference type="Pfam" id="PF12833">
    <property type="entry name" value="HTH_18"/>
    <property type="match status" value="1"/>
</dbReference>
<dbReference type="InterPro" id="IPR018060">
    <property type="entry name" value="HTH_AraC"/>
</dbReference>
<name>A0A6N2XET3_9FIRM</name>
<dbReference type="SUPFAM" id="SSF46689">
    <property type="entry name" value="Homeodomain-like"/>
    <property type="match status" value="2"/>
</dbReference>
<dbReference type="GO" id="GO:0043565">
    <property type="term" value="F:sequence-specific DNA binding"/>
    <property type="evidence" value="ECO:0007669"/>
    <property type="project" value="InterPro"/>
</dbReference>
<accession>A0A6N2XET3</accession>